<dbReference type="Proteomes" id="UP000253805">
    <property type="component" value="Unassembled WGS sequence"/>
</dbReference>
<dbReference type="InterPro" id="IPR001789">
    <property type="entry name" value="Sig_transdc_resp-reg_receiver"/>
</dbReference>
<protein>
    <recommendedName>
        <fullName evidence="3">histidine kinase</fullName>
        <ecNumber evidence="3">2.7.13.3</ecNumber>
    </recommendedName>
</protein>
<evidence type="ECO:0000256" key="2">
    <source>
        <dbReference type="ARBA" id="ARBA00004236"/>
    </source>
</evidence>
<comment type="subcellular location">
    <subcellularLocation>
        <location evidence="2">Cell membrane</location>
    </subcellularLocation>
</comment>
<evidence type="ECO:0000256" key="7">
    <source>
        <dbReference type="ARBA" id="ARBA00023012"/>
    </source>
</evidence>
<dbReference type="InterPro" id="IPR011006">
    <property type="entry name" value="CheY-like_superfamily"/>
</dbReference>
<evidence type="ECO:0000313" key="12">
    <source>
        <dbReference type="EMBL" id="RDC44985.1"/>
    </source>
</evidence>
<dbReference type="InterPro" id="IPR013655">
    <property type="entry name" value="PAS_fold_3"/>
</dbReference>
<dbReference type="InterPro" id="IPR004358">
    <property type="entry name" value="Sig_transdc_His_kin-like_C"/>
</dbReference>
<dbReference type="InterPro" id="IPR003594">
    <property type="entry name" value="HATPase_dom"/>
</dbReference>
<dbReference type="PROSITE" id="PS50109">
    <property type="entry name" value="HIS_KIN"/>
    <property type="match status" value="1"/>
</dbReference>
<keyword evidence="4 8" id="KW-0597">Phosphoprotein</keyword>
<keyword evidence="7" id="KW-0902">Two-component regulatory system</keyword>
<evidence type="ECO:0000256" key="5">
    <source>
        <dbReference type="ARBA" id="ARBA00022679"/>
    </source>
</evidence>
<dbReference type="SMART" id="SM00387">
    <property type="entry name" value="HATPase_c"/>
    <property type="match status" value="1"/>
</dbReference>
<name>A0A369P2H7_9ACTN</name>
<proteinExistence type="predicted"/>
<evidence type="ECO:0000256" key="1">
    <source>
        <dbReference type="ARBA" id="ARBA00000085"/>
    </source>
</evidence>
<dbReference type="InterPro" id="IPR000700">
    <property type="entry name" value="PAS-assoc_C"/>
</dbReference>
<dbReference type="InterPro" id="IPR036890">
    <property type="entry name" value="HATPase_C_sf"/>
</dbReference>
<dbReference type="AlphaFoldDB" id="A0A369P2H7"/>
<dbReference type="CDD" id="cd17546">
    <property type="entry name" value="REC_hyHK_CKI1_RcsC-like"/>
    <property type="match status" value="1"/>
</dbReference>
<dbReference type="Pfam" id="PF00512">
    <property type="entry name" value="HisKA"/>
    <property type="match status" value="1"/>
</dbReference>
<comment type="caution">
    <text evidence="12">The sequence shown here is derived from an EMBL/GenBank/DDBJ whole genome shotgun (WGS) entry which is preliminary data.</text>
</comment>
<dbReference type="PRINTS" id="PR00344">
    <property type="entry name" value="BCTRLSENSOR"/>
</dbReference>
<dbReference type="Gene3D" id="3.30.450.20">
    <property type="entry name" value="PAS domain"/>
    <property type="match status" value="2"/>
</dbReference>
<dbReference type="InterPro" id="IPR005467">
    <property type="entry name" value="His_kinase_dom"/>
</dbReference>
<accession>A0A369P2H7</accession>
<feature type="domain" description="PAC" evidence="11">
    <location>
        <begin position="203"/>
        <end position="254"/>
    </location>
</feature>
<dbReference type="Gene3D" id="3.30.565.10">
    <property type="entry name" value="Histidine kinase-like ATPase, C-terminal domain"/>
    <property type="match status" value="1"/>
</dbReference>
<dbReference type="PROSITE" id="PS50113">
    <property type="entry name" value="PAC"/>
    <property type="match status" value="1"/>
</dbReference>
<comment type="catalytic activity">
    <reaction evidence="1">
        <text>ATP + protein L-histidine = ADP + protein N-phospho-L-histidine.</text>
        <dbReference type="EC" id="2.7.13.3"/>
    </reaction>
</comment>
<dbReference type="InterPro" id="IPR000014">
    <property type="entry name" value="PAS"/>
</dbReference>
<dbReference type="CDD" id="cd00082">
    <property type="entry name" value="HisKA"/>
    <property type="match status" value="1"/>
</dbReference>
<evidence type="ECO:0000256" key="3">
    <source>
        <dbReference type="ARBA" id="ARBA00012438"/>
    </source>
</evidence>
<evidence type="ECO:0000259" key="11">
    <source>
        <dbReference type="PROSITE" id="PS50113"/>
    </source>
</evidence>
<dbReference type="InterPro" id="IPR036097">
    <property type="entry name" value="HisK_dim/P_sf"/>
</dbReference>
<dbReference type="EMBL" id="PPUT01000010">
    <property type="protein sequence ID" value="RDC44985.1"/>
    <property type="molecule type" value="Genomic_DNA"/>
</dbReference>
<dbReference type="SUPFAM" id="SSF52172">
    <property type="entry name" value="CheY-like"/>
    <property type="match status" value="1"/>
</dbReference>
<dbReference type="RefSeq" id="WP_114548868.1">
    <property type="nucleotide sequence ID" value="NZ_PPUT01000010.1"/>
</dbReference>
<dbReference type="InterPro" id="IPR035965">
    <property type="entry name" value="PAS-like_dom_sf"/>
</dbReference>
<dbReference type="Pfam" id="PF02518">
    <property type="entry name" value="HATPase_c"/>
    <property type="match status" value="1"/>
</dbReference>
<evidence type="ECO:0000259" key="10">
    <source>
        <dbReference type="PROSITE" id="PS50110"/>
    </source>
</evidence>
<keyword evidence="5" id="KW-0808">Transferase</keyword>
<dbReference type="GO" id="GO:0000155">
    <property type="term" value="F:phosphorelay sensor kinase activity"/>
    <property type="evidence" value="ECO:0007669"/>
    <property type="project" value="InterPro"/>
</dbReference>
<dbReference type="InterPro" id="IPR013656">
    <property type="entry name" value="PAS_4"/>
</dbReference>
<evidence type="ECO:0000256" key="6">
    <source>
        <dbReference type="ARBA" id="ARBA00022777"/>
    </source>
</evidence>
<dbReference type="SUPFAM" id="SSF55785">
    <property type="entry name" value="PYP-like sensor domain (PAS domain)"/>
    <property type="match status" value="2"/>
</dbReference>
<dbReference type="Pfam" id="PF08447">
    <property type="entry name" value="PAS_3"/>
    <property type="match status" value="1"/>
</dbReference>
<dbReference type="NCBIfam" id="TIGR00229">
    <property type="entry name" value="sensory_box"/>
    <property type="match status" value="2"/>
</dbReference>
<organism evidence="12 13">
    <name type="scientific">Adlercreutzia equolifaciens subsp. celatus</name>
    <dbReference type="NCBI Taxonomy" id="394340"/>
    <lineage>
        <taxon>Bacteria</taxon>
        <taxon>Bacillati</taxon>
        <taxon>Actinomycetota</taxon>
        <taxon>Coriobacteriia</taxon>
        <taxon>Eggerthellales</taxon>
        <taxon>Eggerthellaceae</taxon>
        <taxon>Adlercreutzia</taxon>
    </lineage>
</organism>
<dbReference type="Pfam" id="PF08448">
    <property type="entry name" value="PAS_4"/>
    <property type="match status" value="1"/>
</dbReference>
<evidence type="ECO:0000256" key="8">
    <source>
        <dbReference type="PROSITE-ProRule" id="PRU00169"/>
    </source>
</evidence>
<keyword evidence="6 12" id="KW-0418">Kinase</keyword>
<sequence>MYHCPVTFYLVGLPDEIARIIEDAQPQPSFTHHFTRSDEPEEALTAQASAIFADATGHDAAAWARVFAAHRQATTTVTLIVTHDQVPAVEPYFNDIADLWIAPLSAAEASWRFNHWQRACKRYADSWETSQYLEATINSIPSLVWYKSEDGIHHKVNDAFCATVNKTKEQVQGRGHAYIWDVEADDPACIESERRVMAAKSTIVSEETVQTSDGTRLLTTYKSPLYNIDGSVMGTVGVGIDVTQERAYEDEIVEKNRTMETIFTTMDCGVITHSLDGTRLLGINQAALDILGYDLAEDLMAAGFDMVAPSVVDEDAGKMRESIATLKNVGDSVSTEYRVRHDNGDIVHVMGNVKLIESDGELLLQRYLLDYTDKKKEEVRKERRQRDLIQALSEDYLLVCSFSLDTKAGEALRVSGDRLRKLDELFAGELNLDSCLGGYINEAVVEEDQAMLRDALSAESLITRLTDESRIHVNYRINHGDVTEYCQATVVRGGDWPQAHNIVLGLRSVDVQTREEMKKKALLEEALTQANKANAAKSAFLSNMSHDIRTPMNAIVGFTTLAASRLDQPEKVEEYLNKIKSSSTHLLSLINDILDMSHIESGKVSLDEQPYNLIDLLDDLYSIIQAETSARQLYFSINTESVRHTEVRCDKLRINQILLNLLGNALKFTNPGGFIKVTLDELPGAPVGYGRYRFTVSDTGIGMSPEFVEHIFDPFERERTSTISGIQGTGLGMAITKNLVDMMHGTISVKSTQGKGTSFTVELTLQLACEGATAAAQEAKTQHVDPSHRLRHSRILLVDDNDLNREIAITLLEDEGFTVEYAVNGCEAVEKIMDAPSGHYQLVLMDVQMPVMNGYEATKAIRRLNDPTRAQVPILAMTADAFEEDRQKALRSGMNGHLTKPVEIDKLFEALDEVLS</sequence>
<evidence type="ECO:0000313" key="13">
    <source>
        <dbReference type="Proteomes" id="UP000253805"/>
    </source>
</evidence>
<dbReference type="Gene3D" id="3.40.50.2300">
    <property type="match status" value="1"/>
</dbReference>
<gene>
    <name evidence="12" type="ORF">C1850_05350</name>
</gene>
<dbReference type="SUPFAM" id="SSF55874">
    <property type="entry name" value="ATPase domain of HSP90 chaperone/DNA topoisomerase II/histidine kinase"/>
    <property type="match status" value="1"/>
</dbReference>
<dbReference type="PANTHER" id="PTHR43047">
    <property type="entry name" value="TWO-COMPONENT HISTIDINE PROTEIN KINASE"/>
    <property type="match status" value="1"/>
</dbReference>
<evidence type="ECO:0000259" key="9">
    <source>
        <dbReference type="PROSITE" id="PS50109"/>
    </source>
</evidence>
<feature type="modified residue" description="4-aspartylphosphate" evidence="8">
    <location>
        <position position="846"/>
    </location>
</feature>
<dbReference type="CDD" id="cd16922">
    <property type="entry name" value="HATPase_EvgS-ArcB-TorS-like"/>
    <property type="match status" value="1"/>
</dbReference>
<dbReference type="Pfam" id="PF00072">
    <property type="entry name" value="Response_reg"/>
    <property type="match status" value="1"/>
</dbReference>
<feature type="domain" description="Response regulatory" evidence="10">
    <location>
        <begin position="794"/>
        <end position="915"/>
    </location>
</feature>
<dbReference type="GO" id="GO:0005886">
    <property type="term" value="C:plasma membrane"/>
    <property type="evidence" value="ECO:0007669"/>
    <property type="project" value="UniProtKB-SubCell"/>
</dbReference>
<feature type="domain" description="Histidine kinase" evidence="9">
    <location>
        <begin position="543"/>
        <end position="767"/>
    </location>
</feature>
<dbReference type="SUPFAM" id="SSF47384">
    <property type="entry name" value="Homodimeric domain of signal transducing histidine kinase"/>
    <property type="match status" value="1"/>
</dbReference>
<dbReference type="SMART" id="SM00091">
    <property type="entry name" value="PAS"/>
    <property type="match status" value="2"/>
</dbReference>
<dbReference type="Gene3D" id="1.10.287.130">
    <property type="match status" value="1"/>
</dbReference>
<dbReference type="PROSITE" id="PS50110">
    <property type="entry name" value="RESPONSE_REGULATORY"/>
    <property type="match status" value="1"/>
</dbReference>
<dbReference type="SMART" id="SM00448">
    <property type="entry name" value="REC"/>
    <property type="match status" value="1"/>
</dbReference>
<evidence type="ECO:0000256" key="4">
    <source>
        <dbReference type="ARBA" id="ARBA00022553"/>
    </source>
</evidence>
<reference evidence="12 13" key="1">
    <citation type="journal article" date="2018" name="Elife">
        <title>Discovery and characterization of a prevalent human gut bacterial enzyme sufficient for the inactivation of a family of plant toxins.</title>
        <authorList>
            <person name="Koppel N."/>
            <person name="Bisanz J.E."/>
            <person name="Pandelia M.E."/>
            <person name="Turnbaugh P.J."/>
            <person name="Balskus E.P."/>
        </authorList>
    </citation>
    <scope>NUCLEOTIDE SEQUENCE [LARGE SCALE GENOMIC DNA]</scope>
    <source>
        <strain evidence="12 13">OB21 GAM 11</strain>
    </source>
</reference>
<dbReference type="EC" id="2.7.13.3" evidence="3"/>
<dbReference type="SMART" id="SM00388">
    <property type="entry name" value="HisKA"/>
    <property type="match status" value="1"/>
</dbReference>
<dbReference type="CDD" id="cd00130">
    <property type="entry name" value="PAS"/>
    <property type="match status" value="1"/>
</dbReference>
<dbReference type="InterPro" id="IPR003661">
    <property type="entry name" value="HisK_dim/P_dom"/>
</dbReference>